<organism evidence="2">
    <name type="scientific">Anguilla anguilla</name>
    <name type="common">European freshwater eel</name>
    <name type="synonym">Muraena anguilla</name>
    <dbReference type="NCBI Taxonomy" id="7936"/>
    <lineage>
        <taxon>Eukaryota</taxon>
        <taxon>Metazoa</taxon>
        <taxon>Chordata</taxon>
        <taxon>Craniata</taxon>
        <taxon>Vertebrata</taxon>
        <taxon>Euteleostomi</taxon>
        <taxon>Actinopterygii</taxon>
        <taxon>Neopterygii</taxon>
        <taxon>Teleostei</taxon>
        <taxon>Anguilliformes</taxon>
        <taxon>Anguillidae</taxon>
        <taxon>Anguilla</taxon>
    </lineage>
</organism>
<name>A0A0E9WP89_ANGAN</name>
<protein>
    <submittedName>
        <fullName evidence="2">Uncharacterized protein</fullName>
    </submittedName>
</protein>
<keyword evidence="1" id="KW-0472">Membrane</keyword>
<keyword evidence="1" id="KW-1133">Transmembrane helix</keyword>
<evidence type="ECO:0000256" key="1">
    <source>
        <dbReference type="SAM" id="Phobius"/>
    </source>
</evidence>
<sequence>MSVMKEIAFIAHFSKVSTQALPVTTLYVLSVMYKLYMPRKWNPQEQQKTASIFHLLVSIVVLLLHFVVFTFITFRVMKF</sequence>
<feature type="transmembrane region" description="Helical" evidence="1">
    <location>
        <begin position="20"/>
        <end position="37"/>
    </location>
</feature>
<dbReference type="AlphaFoldDB" id="A0A0E9WP89"/>
<feature type="transmembrane region" description="Helical" evidence="1">
    <location>
        <begin position="49"/>
        <end position="74"/>
    </location>
</feature>
<proteinExistence type="predicted"/>
<reference evidence="2" key="2">
    <citation type="journal article" date="2015" name="Fish Shellfish Immunol.">
        <title>Early steps in the European eel (Anguilla anguilla)-Vibrio vulnificus interaction in the gills: Role of the RtxA13 toxin.</title>
        <authorList>
            <person name="Callol A."/>
            <person name="Pajuelo D."/>
            <person name="Ebbesson L."/>
            <person name="Teles M."/>
            <person name="MacKenzie S."/>
            <person name="Amaro C."/>
        </authorList>
    </citation>
    <scope>NUCLEOTIDE SEQUENCE</scope>
</reference>
<dbReference type="EMBL" id="GBXM01017314">
    <property type="protein sequence ID" value="JAH91263.1"/>
    <property type="molecule type" value="Transcribed_RNA"/>
</dbReference>
<keyword evidence="1" id="KW-0812">Transmembrane</keyword>
<evidence type="ECO:0000313" key="2">
    <source>
        <dbReference type="EMBL" id="JAH91263.1"/>
    </source>
</evidence>
<reference evidence="2" key="1">
    <citation type="submission" date="2014-11" db="EMBL/GenBank/DDBJ databases">
        <authorList>
            <person name="Amaro Gonzalez C."/>
        </authorList>
    </citation>
    <scope>NUCLEOTIDE SEQUENCE</scope>
</reference>
<accession>A0A0E9WP89</accession>